<evidence type="ECO:0000313" key="3">
    <source>
        <dbReference type="Proteomes" id="UP001500067"/>
    </source>
</evidence>
<evidence type="ECO:0000313" key="2">
    <source>
        <dbReference type="EMBL" id="GAA4460016.1"/>
    </source>
</evidence>
<protein>
    <recommendedName>
        <fullName evidence="4">T9SS C-terminal target domain-containing protein</fullName>
    </recommendedName>
</protein>
<reference evidence="3" key="1">
    <citation type="journal article" date="2019" name="Int. J. Syst. Evol. Microbiol.">
        <title>The Global Catalogue of Microorganisms (GCM) 10K type strain sequencing project: providing services to taxonomists for standard genome sequencing and annotation.</title>
        <authorList>
            <consortium name="The Broad Institute Genomics Platform"/>
            <consortium name="The Broad Institute Genome Sequencing Center for Infectious Disease"/>
            <person name="Wu L."/>
            <person name="Ma J."/>
        </authorList>
    </citation>
    <scope>NUCLEOTIDE SEQUENCE [LARGE SCALE GENOMIC DNA]</scope>
    <source>
        <strain evidence="3">JCM 32105</strain>
    </source>
</reference>
<organism evidence="2 3">
    <name type="scientific">Nemorincola caseinilytica</name>
    <dbReference type="NCBI Taxonomy" id="2054315"/>
    <lineage>
        <taxon>Bacteria</taxon>
        <taxon>Pseudomonadati</taxon>
        <taxon>Bacteroidota</taxon>
        <taxon>Chitinophagia</taxon>
        <taxon>Chitinophagales</taxon>
        <taxon>Chitinophagaceae</taxon>
        <taxon>Nemorincola</taxon>
    </lineage>
</organism>
<dbReference type="EMBL" id="BAABFA010000004">
    <property type="protein sequence ID" value="GAA4460016.1"/>
    <property type="molecule type" value="Genomic_DNA"/>
</dbReference>
<proteinExistence type="predicted"/>
<sequence>MRRSIVLLSLIAGSVGANAQVTLSGTSYTQDFSQLGLATPVVPTGWFGYTGATSSAAGTLATISTSKTYGVFADTVSSDACKANVWNDDFKNYPSANGGMPVKVATCAAQPGITDRALGVRQKSNSATPPFWDPGAAFVFKVANTTGRTNFNLTFKLQSLDTTSPRTTTWAVDYGIGTNPTSFTPVSATGTMTTGGLTFSNNTVSVNFGSALDNQSSVVWIRVVALTASTGGGNRASSAIDDVNLTWTGSVSVDEVNTQAAASMAVYGMATSDKVIFGYNVESGLKYGLSIHDITGRKVYDGNFTTNASGTYTLNGLNLVPGLYIARMNNGNTTAVTKFSVN</sequence>
<dbReference type="InterPro" id="IPR026444">
    <property type="entry name" value="Secre_tail"/>
</dbReference>
<dbReference type="RefSeq" id="WP_345077163.1">
    <property type="nucleotide sequence ID" value="NZ_BAABFA010000004.1"/>
</dbReference>
<gene>
    <name evidence="2" type="ORF">GCM10023093_01960</name>
</gene>
<keyword evidence="3" id="KW-1185">Reference proteome</keyword>
<dbReference type="Proteomes" id="UP001500067">
    <property type="component" value="Unassembled WGS sequence"/>
</dbReference>
<accession>A0ABP8N258</accession>
<comment type="caution">
    <text evidence="2">The sequence shown here is derived from an EMBL/GenBank/DDBJ whole genome shotgun (WGS) entry which is preliminary data.</text>
</comment>
<feature type="chain" id="PRO_5045117357" description="T9SS C-terminal target domain-containing protein" evidence="1">
    <location>
        <begin position="20"/>
        <end position="342"/>
    </location>
</feature>
<evidence type="ECO:0008006" key="4">
    <source>
        <dbReference type="Google" id="ProtNLM"/>
    </source>
</evidence>
<feature type="signal peptide" evidence="1">
    <location>
        <begin position="1"/>
        <end position="19"/>
    </location>
</feature>
<keyword evidence="1" id="KW-0732">Signal</keyword>
<dbReference type="NCBIfam" id="TIGR04183">
    <property type="entry name" value="Por_Secre_tail"/>
    <property type="match status" value="1"/>
</dbReference>
<name>A0ABP8N258_9BACT</name>
<evidence type="ECO:0000256" key="1">
    <source>
        <dbReference type="SAM" id="SignalP"/>
    </source>
</evidence>